<organism evidence="2 3">
    <name type="scientific">Actinomycetospora flava</name>
    <dbReference type="NCBI Taxonomy" id="3129232"/>
    <lineage>
        <taxon>Bacteria</taxon>
        <taxon>Bacillati</taxon>
        <taxon>Actinomycetota</taxon>
        <taxon>Actinomycetes</taxon>
        <taxon>Pseudonocardiales</taxon>
        <taxon>Pseudonocardiaceae</taxon>
        <taxon>Actinomycetospora</taxon>
    </lineage>
</organism>
<dbReference type="InterPro" id="IPR006674">
    <property type="entry name" value="HD_domain"/>
</dbReference>
<dbReference type="Proteomes" id="UP001369736">
    <property type="component" value="Unassembled WGS sequence"/>
</dbReference>
<dbReference type="Gene3D" id="1.10.3210.10">
    <property type="entry name" value="Hypothetical protein af1432"/>
    <property type="match status" value="1"/>
</dbReference>
<proteinExistence type="predicted"/>
<gene>
    <name evidence="2" type="ORF">WCD58_15640</name>
</gene>
<dbReference type="RefSeq" id="WP_337703985.1">
    <property type="nucleotide sequence ID" value="NZ_JBBEGM010000006.1"/>
</dbReference>
<evidence type="ECO:0000259" key="1">
    <source>
        <dbReference type="Pfam" id="PF01966"/>
    </source>
</evidence>
<feature type="domain" description="HD" evidence="1">
    <location>
        <begin position="23"/>
        <end position="100"/>
    </location>
</feature>
<dbReference type="NCBIfam" id="TIGR00277">
    <property type="entry name" value="HDIG"/>
    <property type="match status" value="1"/>
</dbReference>
<dbReference type="CDD" id="cd00077">
    <property type="entry name" value="HDc"/>
    <property type="match status" value="1"/>
</dbReference>
<dbReference type="InterPro" id="IPR003607">
    <property type="entry name" value="HD/PDEase_dom"/>
</dbReference>
<keyword evidence="3" id="KW-1185">Reference proteome</keyword>
<protein>
    <submittedName>
        <fullName evidence="2">HD domain-containing protein</fullName>
    </submittedName>
</protein>
<dbReference type="Pfam" id="PF01966">
    <property type="entry name" value="HD"/>
    <property type="match status" value="1"/>
</dbReference>
<evidence type="ECO:0000313" key="3">
    <source>
        <dbReference type="Proteomes" id="UP001369736"/>
    </source>
</evidence>
<dbReference type="EMBL" id="JBBEGM010000006">
    <property type="protein sequence ID" value="MEJ2862604.1"/>
    <property type="molecule type" value="Genomic_DNA"/>
</dbReference>
<accession>A0ABU8M6V2</accession>
<dbReference type="SUPFAM" id="SSF109604">
    <property type="entry name" value="HD-domain/PDEase-like"/>
    <property type="match status" value="1"/>
</dbReference>
<sequence length="187" mass="20931">MRLEPADAEDLAQRLLAESIPRRWAHVIAVAQKARCIARELGQDGDLLEATAWAHDVGYAPDLAITGFHPLDGARFLRELGAPPRIVALVAFHSSAWAEAQKFGVSEQLAEFDDERTLTRDLLWYCDMTTGPDGADLEFEDRMAEVRKRYGPDHYVTRALDAGMDERRAAVRRSREWLASVGLADQV</sequence>
<comment type="caution">
    <text evidence="2">The sequence shown here is derived from an EMBL/GenBank/DDBJ whole genome shotgun (WGS) entry which is preliminary data.</text>
</comment>
<name>A0ABU8M6V2_9PSEU</name>
<dbReference type="InterPro" id="IPR006675">
    <property type="entry name" value="HDIG_dom"/>
</dbReference>
<evidence type="ECO:0000313" key="2">
    <source>
        <dbReference type="EMBL" id="MEJ2862604.1"/>
    </source>
</evidence>
<reference evidence="2 3" key="1">
    <citation type="submission" date="2024-03" db="EMBL/GenBank/DDBJ databases">
        <title>Actinomycetospora sp. OC33-EN07, a novel actinomycete isolated from wild orchid (Aerides multiflora).</title>
        <authorList>
            <person name="Suriyachadkun C."/>
        </authorList>
    </citation>
    <scope>NUCLEOTIDE SEQUENCE [LARGE SCALE GENOMIC DNA]</scope>
    <source>
        <strain evidence="2 3">OC33-EN07</strain>
    </source>
</reference>